<evidence type="ECO:0000313" key="3">
    <source>
        <dbReference type="Proteomes" id="UP000192569"/>
    </source>
</evidence>
<feature type="transmembrane region" description="Helical" evidence="1">
    <location>
        <begin position="191"/>
        <end position="209"/>
    </location>
</feature>
<keyword evidence="3" id="KW-1185">Reference proteome</keyword>
<dbReference type="OrthoDB" id="9784805at2"/>
<gene>
    <name evidence="2" type="ORF">SAMN00808754_3291</name>
</gene>
<keyword evidence="1" id="KW-0472">Membrane</keyword>
<dbReference type="STRING" id="698762.SAMN00808754_3291"/>
<reference evidence="2 3" key="1">
    <citation type="submission" date="2017-04" db="EMBL/GenBank/DDBJ databases">
        <authorList>
            <person name="Afonso C.L."/>
            <person name="Miller P.J."/>
            <person name="Scott M.A."/>
            <person name="Spackman E."/>
            <person name="Goraichik I."/>
            <person name="Dimitrov K.M."/>
            <person name="Suarez D.L."/>
            <person name="Swayne D.E."/>
        </authorList>
    </citation>
    <scope>NUCLEOTIDE SEQUENCE [LARGE SCALE GENOMIC DNA]</scope>
    <source>
        <strain evidence="2 3">ToBE</strain>
    </source>
</reference>
<dbReference type="RefSeq" id="WP_084666925.1">
    <property type="nucleotide sequence ID" value="NZ_LT838272.1"/>
</dbReference>
<dbReference type="InterPro" id="IPR010787">
    <property type="entry name" value="DUF1385"/>
</dbReference>
<accession>A0A1W1W3E0</accession>
<proteinExistence type="predicted"/>
<keyword evidence="1" id="KW-0812">Transmembrane</keyword>
<dbReference type="Pfam" id="PF07136">
    <property type="entry name" value="DUF1385"/>
    <property type="match status" value="1"/>
</dbReference>
<dbReference type="PANTHER" id="PTHR42867">
    <property type="entry name" value="MEMBRANE PROTEIN-RELATED"/>
    <property type="match status" value="1"/>
</dbReference>
<feature type="transmembrane region" description="Helical" evidence="1">
    <location>
        <begin position="55"/>
        <end position="81"/>
    </location>
</feature>
<name>A0A1W1W3E0_9FIRM</name>
<feature type="transmembrane region" description="Helical" evidence="1">
    <location>
        <begin position="93"/>
        <end position="119"/>
    </location>
</feature>
<keyword evidence="1" id="KW-1133">Transmembrane helix</keyword>
<organism evidence="2 3">
    <name type="scientific">Thermanaeromonas toyohensis ToBE</name>
    <dbReference type="NCBI Taxonomy" id="698762"/>
    <lineage>
        <taxon>Bacteria</taxon>
        <taxon>Bacillati</taxon>
        <taxon>Bacillota</taxon>
        <taxon>Clostridia</taxon>
        <taxon>Neomoorellales</taxon>
        <taxon>Neomoorellaceae</taxon>
        <taxon>Thermanaeromonas</taxon>
    </lineage>
</organism>
<feature type="transmembrane region" description="Helical" evidence="1">
    <location>
        <begin position="125"/>
        <end position="146"/>
    </location>
</feature>
<sequence>MPEVQYGGQAVIEGVMMRGPHRLAVAIRRPAGDILVETQPFASWASRYWLLKLPFFRGVVALVESLVLGIKYLSFSAGLALEEEGEELKPRDLVLTVVLALALAIGLFVVMPAVVAMLAHPWLPLYGQNLLEGTLRLSLFLAYIVAISRVRDIQRVFQYHGAEHKVINALEAGEQLTLEKVRPYSTLHPRCGTSFLLLVLVFSIFFFSFLGKGGFWWRLVSRILLLPLVAGSAYEVIKLASRNLKSPIVRLVIAPGLWLQRLTTREPDDGMLEVALRALIAAKDEAGAGEVV</sequence>
<protein>
    <submittedName>
        <fullName evidence="2">Uncharacterized conserved protein YqhQ</fullName>
    </submittedName>
</protein>
<dbReference type="EMBL" id="LT838272">
    <property type="protein sequence ID" value="SMC00116.1"/>
    <property type="molecule type" value="Genomic_DNA"/>
</dbReference>
<evidence type="ECO:0000313" key="2">
    <source>
        <dbReference type="EMBL" id="SMC00116.1"/>
    </source>
</evidence>
<evidence type="ECO:0000256" key="1">
    <source>
        <dbReference type="SAM" id="Phobius"/>
    </source>
</evidence>
<dbReference type="PANTHER" id="PTHR42867:SF1">
    <property type="entry name" value="MEMBRANE PROTEIN-RELATED"/>
    <property type="match status" value="1"/>
</dbReference>
<dbReference type="Proteomes" id="UP000192569">
    <property type="component" value="Chromosome I"/>
</dbReference>
<dbReference type="AlphaFoldDB" id="A0A1W1W3E0"/>